<dbReference type="RefSeq" id="WP_339960828.1">
    <property type="nucleotide sequence ID" value="NZ_JAWMWH010000003.1"/>
</dbReference>
<keyword evidence="1" id="KW-1133">Transmembrane helix</keyword>
<evidence type="ECO:0000256" key="1">
    <source>
        <dbReference type="SAM" id="Phobius"/>
    </source>
</evidence>
<evidence type="ECO:0000313" key="3">
    <source>
        <dbReference type="Proteomes" id="UP001370590"/>
    </source>
</evidence>
<reference evidence="2 3" key="1">
    <citation type="submission" date="2023-10" db="EMBL/GenBank/DDBJ databases">
        <title>Nicoliella lavandulae sp. nov. isolated from Lavandula angustifolia flowers.</title>
        <authorList>
            <person name="Alcantara C."/>
            <person name="Zuniga M."/>
            <person name="Landete J.M."/>
            <person name="Monedero V."/>
        </authorList>
    </citation>
    <scope>NUCLEOTIDE SEQUENCE [LARGE SCALE GENOMIC DNA]</scope>
    <source>
        <strain evidence="2 3">Es01</strain>
    </source>
</reference>
<sequence>MSNRSYLIGLYIGLATIAVGALLILGNLFAHANNNQPPMSPSEMHYIINQDQYFNNKDKNGSHHFSGYFHVNHYKSDYIIYKNNPKSVSKSINHQKPDS</sequence>
<feature type="transmembrane region" description="Helical" evidence="1">
    <location>
        <begin position="6"/>
        <end position="30"/>
    </location>
</feature>
<dbReference type="EMBL" id="JAWMWH010000003">
    <property type="protein sequence ID" value="MEJ6400979.1"/>
    <property type="molecule type" value="Genomic_DNA"/>
</dbReference>
<name>A0ABU8SM77_9LACO</name>
<keyword evidence="3" id="KW-1185">Reference proteome</keyword>
<protein>
    <submittedName>
        <fullName evidence="2">Uncharacterized protein</fullName>
    </submittedName>
</protein>
<dbReference type="Proteomes" id="UP001370590">
    <property type="component" value="Unassembled WGS sequence"/>
</dbReference>
<organism evidence="2 3">
    <name type="scientific">Nicoliella lavandulae</name>
    <dbReference type="NCBI Taxonomy" id="3082954"/>
    <lineage>
        <taxon>Bacteria</taxon>
        <taxon>Bacillati</taxon>
        <taxon>Bacillota</taxon>
        <taxon>Bacilli</taxon>
        <taxon>Lactobacillales</taxon>
        <taxon>Lactobacillaceae</taxon>
        <taxon>Nicoliella</taxon>
    </lineage>
</organism>
<proteinExistence type="predicted"/>
<comment type="caution">
    <text evidence="2">The sequence shown here is derived from an EMBL/GenBank/DDBJ whole genome shotgun (WGS) entry which is preliminary data.</text>
</comment>
<gene>
    <name evidence="2" type="ORF">R4146_07465</name>
</gene>
<accession>A0ABU8SM77</accession>
<keyword evidence="1" id="KW-0812">Transmembrane</keyword>
<evidence type="ECO:0000313" key="2">
    <source>
        <dbReference type="EMBL" id="MEJ6400979.1"/>
    </source>
</evidence>
<keyword evidence="1" id="KW-0472">Membrane</keyword>